<reference evidence="1 2" key="1">
    <citation type="submission" date="2023-07" db="EMBL/GenBank/DDBJ databases">
        <title>Genomic Encyclopedia of Type Strains, Phase IV (KMG-IV): sequencing the most valuable type-strain genomes for metagenomic binning, comparative biology and taxonomic classification.</title>
        <authorList>
            <person name="Goeker M."/>
        </authorList>
    </citation>
    <scope>NUCLEOTIDE SEQUENCE [LARGE SCALE GENOMIC DNA]</scope>
    <source>
        <strain evidence="1 2">DSM 102814</strain>
    </source>
</reference>
<keyword evidence="2" id="KW-1185">Reference proteome</keyword>
<protein>
    <submittedName>
        <fullName evidence="1">Uncharacterized protein</fullName>
    </submittedName>
</protein>
<organism evidence="1 2">
    <name type="scientific">Mesonia maritima</name>
    <dbReference type="NCBI Taxonomy" id="1793873"/>
    <lineage>
        <taxon>Bacteria</taxon>
        <taxon>Pseudomonadati</taxon>
        <taxon>Bacteroidota</taxon>
        <taxon>Flavobacteriia</taxon>
        <taxon>Flavobacteriales</taxon>
        <taxon>Flavobacteriaceae</taxon>
        <taxon>Mesonia</taxon>
    </lineage>
</organism>
<dbReference type="RefSeq" id="WP_309727534.1">
    <property type="nucleotide sequence ID" value="NZ_JAVDQA010000002.1"/>
</dbReference>
<proteinExistence type="predicted"/>
<comment type="caution">
    <text evidence="1">The sequence shown here is derived from an EMBL/GenBank/DDBJ whole genome shotgun (WGS) entry which is preliminary data.</text>
</comment>
<dbReference type="Proteomes" id="UP001257659">
    <property type="component" value="Unassembled WGS sequence"/>
</dbReference>
<evidence type="ECO:0000313" key="1">
    <source>
        <dbReference type="EMBL" id="MDR6300638.1"/>
    </source>
</evidence>
<accession>A0ABU1K4U6</accession>
<gene>
    <name evidence="1" type="ORF">GGR31_001269</name>
</gene>
<evidence type="ECO:0000313" key="2">
    <source>
        <dbReference type="Proteomes" id="UP001257659"/>
    </source>
</evidence>
<sequence>MKDYIPRIQFKPDEKPKIFHLDSIRPTGPFGPQKIKSILSFMGAQELIWKGHMIIDRSELTHFDIACLHFFSQVLNHSSDYEEVLLESLKNENNPFPQRGKNGAYHAVVDELLIEPLTGIRRFQFGSYVSRYLSHTIFTKINDKDVISFLQEGKNRKRNFTTHYFESYNNCEEYHSEITDEESLFLIELFRKRFNYKSTYLQELMVGLELQERPHLYRKNLNLYANATQAIIRNGMTQKLNKNQHKGPKL</sequence>
<dbReference type="EMBL" id="JAVDQA010000002">
    <property type="protein sequence ID" value="MDR6300638.1"/>
    <property type="molecule type" value="Genomic_DNA"/>
</dbReference>
<name>A0ABU1K4U6_9FLAO</name>